<name>A0A251XTQ4_9MICO</name>
<organism evidence="2 3">
    <name type="scientific">Clavibacter michiganensis</name>
    <dbReference type="NCBI Taxonomy" id="28447"/>
    <lineage>
        <taxon>Bacteria</taxon>
        <taxon>Bacillati</taxon>
        <taxon>Actinomycetota</taxon>
        <taxon>Actinomycetes</taxon>
        <taxon>Micrococcales</taxon>
        <taxon>Microbacteriaceae</taxon>
        <taxon>Clavibacter</taxon>
    </lineage>
</organism>
<gene>
    <name evidence="2" type="ORF">CMsap09_08465</name>
</gene>
<dbReference type="Proteomes" id="UP000195106">
    <property type="component" value="Unassembled WGS sequence"/>
</dbReference>
<dbReference type="Gene3D" id="3.40.50.720">
    <property type="entry name" value="NAD(P)-binding Rossmann-like Domain"/>
    <property type="match status" value="1"/>
</dbReference>
<protein>
    <submittedName>
        <fullName evidence="2">Uncharacterized protein</fullName>
    </submittedName>
</protein>
<feature type="compositionally biased region" description="Low complexity" evidence="1">
    <location>
        <begin position="294"/>
        <end position="304"/>
    </location>
</feature>
<evidence type="ECO:0000313" key="2">
    <source>
        <dbReference type="EMBL" id="OUE08964.1"/>
    </source>
</evidence>
<comment type="caution">
    <text evidence="2">The sequence shown here is derived from an EMBL/GenBank/DDBJ whole genome shotgun (WGS) entry which is preliminary data.</text>
</comment>
<proteinExistence type="predicted"/>
<dbReference type="AlphaFoldDB" id="A0A251XTQ4"/>
<evidence type="ECO:0000256" key="1">
    <source>
        <dbReference type="SAM" id="MobiDB-lite"/>
    </source>
</evidence>
<sequence>MLRLAPHHLLYRVSADDWRHVTPAREFHRVTGPDEIIAAVVARLEAEGVPGEGDPGSGDDPAEPLVRLLRERGALVPAVAEAVRPLPGTAPLAIHGDGPVADALHALLGRRAVSVGRDGVPSALDLAEACALTGACGLVSVAPEQPDAAWRVLGVALARTALPWHRVHQEGGLLVIGPLQAAGGAGAVTYADYRGRRRAAHRVVEELDLLWAQADARAIAGRAPAHAWHGVGTGAAAIAAGIVLDETAAHLAGDADRGIRHEHTIETASGTVERHPVLPLPVDLAEPPAPAPGPAAIATAEGAR</sequence>
<accession>A0A251XTQ4</accession>
<evidence type="ECO:0000313" key="3">
    <source>
        <dbReference type="Proteomes" id="UP000195106"/>
    </source>
</evidence>
<reference evidence="2 3" key="1">
    <citation type="submission" date="2016-08" db="EMBL/GenBank/DDBJ databases">
        <title>Genome sequence of Clavibacter michiganensis spp. strain CASJ009.</title>
        <authorList>
            <person name="Thapa S.P."/>
            <person name="Coaker G."/>
        </authorList>
    </citation>
    <scope>NUCLEOTIDE SEQUENCE [LARGE SCALE GENOMIC DNA]</scope>
    <source>
        <strain evidence="2">CASJ009</strain>
    </source>
</reference>
<dbReference type="EMBL" id="MDHJ01000001">
    <property type="protein sequence ID" value="OUE08964.1"/>
    <property type="molecule type" value="Genomic_DNA"/>
</dbReference>
<feature type="region of interest" description="Disordered" evidence="1">
    <location>
        <begin position="285"/>
        <end position="304"/>
    </location>
</feature>